<dbReference type="CTD" id="36346685"/>
<sequence>MHECVNEVERGHIMSMYDLFLSGGSAARAFVCTRWSPRRT</sequence>
<dbReference type="GeneID" id="36346685"/>
<dbReference type="Proteomes" id="UP000019149">
    <property type="component" value="Unassembled WGS sequence"/>
</dbReference>
<dbReference type="RefSeq" id="XP_024345370.1">
    <property type="nucleotide sequence ID" value="XM_024500219.1"/>
</dbReference>
<reference evidence="1 2" key="1">
    <citation type="journal article" date="2013" name="Nat. Genet.">
        <title>The genome of the hydatid tapeworm Echinococcus granulosus.</title>
        <authorList>
            <person name="Zheng H."/>
            <person name="Zhang W."/>
            <person name="Zhang L."/>
            <person name="Zhang Z."/>
            <person name="Li J."/>
            <person name="Lu G."/>
            <person name="Zhu Y."/>
            <person name="Wang Y."/>
            <person name="Huang Y."/>
            <person name="Liu J."/>
            <person name="Kang H."/>
            <person name="Chen J."/>
            <person name="Wang L."/>
            <person name="Chen A."/>
            <person name="Yu S."/>
            <person name="Gao Z."/>
            <person name="Jin L."/>
            <person name="Gu W."/>
            <person name="Wang Z."/>
            <person name="Zhao L."/>
            <person name="Shi B."/>
            <person name="Wen H."/>
            <person name="Lin R."/>
            <person name="Jones M.K."/>
            <person name="Brejova B."/>
            <person name="Vinar T."/>
            <person name="Zhao G."/>
            <person name="McManus D.P."/>
            <person name="Chen Z."/>
            <person name="Zhou Y."/>
            <person name="Wang S."/>
        </authorList>
    </citation>
    <scope>NUCLEOTIDE SEQUENCE [LARGE SCALE GENOMIC DNA]</scope>
</reference>
<evidence type="ECO:0000313" key="2">
    <source>
        <dbReference type="Proteomes" id="UP000019149"/>
    </source>
</evidence>
<organism evidence="1 2">
    <name type="scientific">Echinococcus granulosus</name>
    <name type="common">Hydatid tapeworm</name>
    <dbReference type="NCBI Taxonomy" id="6210"/>
    <lineage>
        <taxon>Eukaryota</taxon>
        <taxon>Metazoa</taxon>
        <taxon>Spiralia</taxon>
        <taxon>Lophotrochozoa</taxon>
        <taxon>Platyhelminthes</taxon>
        <taxon>Cestoda</taxon>
        <taxon>Eucestoda</taxon>
        <taxon>Cyclophyllidea</taxon>
        <taxon>Taeniidae</taxon>
        <taxon>Echinococcus</taxon>
        <taxon>Echinococcus granulosus group</taxon>
    </lineage>
</organism>
<proteinExistence type="predicted"/>
<name>W6UKZ7_ECHGR</name>
<gene>
    <name evidence="1" type="ORF">EGR_10970</name>
</gene>
<accession>W6UKZ7</accession>
<dbReference type="KEGG" id="egl:EGR_10970"/>
<evidence type="ECO:0000313" key="1">
    <source>
        <dbReference type="EMBL" id="EUB54174.1"/>
    </source>
</evidence>
<keyword evidence="2" id="KW-1185">Reference proteome</keyword>
<dbReference type="AlphaFoldDB" id="W6UKZ7"/>
<protein>
    <submittedName>
        <fullName evidence="1">Uncharacterized protein</fullName>
    </submittedName>
</protein>
<comment type="caution">
    <text evidence="1">The sequence shown here is derived from an EMBL/GenBank/DDBJ whole genome shotgun (WGS) entry which is preliminary data.</text>
</comment>
<dbReference type="EMBL" id="APAU02000315">
    <property type="protein sequence ID" value="EUB54174.1"/>
    <property type="molecule type" value="Genomic_DNA"/>
</dbReference>